<dbReference type="InterPro" id="IPR003395">
    <property type="entry name" value="RecF/RecN/SMC_N"/>
</dbReference>
<dbReference type="GO" id="GO:0006302">
    <property type="term" value="P:double-strand break repair"/>
    <property type="evidence" value="ECO:0007669"/>
    <property type="project" value="TreeGrafter"/>
</dbReference>
<dbReference type="InterPro" id="IPR001238">
    <property type="entry name" value="DNA-binding_RecF"/>
</dbReference>
<keyword evidence="18" id="KW-1185">Reference proteome</keyword>
<evidence type="ECO:0000256" key="2">
    <source>
        <dbReference type="ARBA" id="ARBA00008016"/>
    </source>
</evidence>
<dbReference type="PROSITE" id="PS00617">
    <property type="entry name" value="RECF_1"/>
    <property type="match status" value="1"/>
</dbReference>
<sequence>MHLTRLALTDFRSYTDVDVPLEAGVTIFGGPNGEGKTNLVEAVGYVATLASHRAAQDAPLIRKGAEQAIIRAAISTAVNDALVEIELNAGRANRVRLNRTPLTRPRDVLGVLRTVLFAPEDLALVKGDPGERRRFLDDLLVAMAPRYAAVRADYDRVLKQRTALLKSAGPKGGRGGGQSRETVMATLDVWDAHLARTGAELLVAREHLVAALRPHVEGAYLAVAGDRGGADRGTAAIEYRRSFDPPRPQQAQPADHAASHGERVRGAEQALREALLEVRPSELDRGVCLAGPHRDELELTIRNLPARGYASHGESWSLALALRLASFDLLRAGREDPVLILDDVFAELDVGRRERLAALVAGAEQVLVTAAVPEDIPRLLTGAHFRVSAGTLTEVPGAAAAVPGLRPGEGDESDPPTPATGSDPGAAGAVPGFRPGEGVMGEGLPHDWGGHPPGSKNAS</sequence>
<feature type="binding site" evidence="13">
    <location>
        <begin position="30"/>
        <end position="37"/>
    </location>
    <ligand>
        <name>ATP</name>
        <dbReference type="ChEBI" id="CHEBI:30616"/>
    </ligand>
</feature>
<comment type="subcellular location">
    <subcellularLocation>
        <location evidence="1 13 14">Cytoplasm</location>
    </subcellularLocation>
</comment>
<dbReference type="GO" id="GO:0003697">
    <property type="term" value="F:single-stranded DNA binding"/>
    <property type="evidence" value="ECO:0007669"/>
    <property type="project" value="UniProtKB-UniRule"/>
</dbReference>
<proteinExistence type="inferred from homology"/>
<dbReference type="GO" id="GO:0006260">
    <property type="term" value="P:DNA replication"/>
    <property type="evidence" value="ECO:0007669"/>
    <property type="project" value="UniProtKB-UniRule"/>
</dbReference>
<dbReference type="EMBL" id="RPFW01000006">
    <property type="protein sequence ID" value="TVZ01723.1"/>
    <property type="molecule type" value="Genomic_DNA"/>
</dbReference>
<dbReference type="InterPro" id="IPR027417">
    <property type="entry name" value="P-loop_NTPase"/>
</dbReference>
<name>A0A6P2BX21_9ACTN</name>
<evidence type="ECO:0000256" key="7">
    <source>
        <dbReference type="ARBA" id="ARBA00022763"/>
    </source>
</evidence>
<comment type="similarity">
    <text evidence="2 13 14">Belongs to the RecF family.</text>
</comment>
<evidence type="ECO:0000256" key="13">
    <source>
        <dbReference type="HAMAP-Rule" id="MF_00365"/>
    </source>
</evidence>
<dbReference type="Proteomes" id="UP000460272">
    <property type="component" value="Unassembled WGS sequence"/>
</dbReference>
<protein>
    <recommendedName>
        <fullName evidence="3 13">DNA replication and repair protein RecF</fullName>
    </recommendedName>
</protein>
<evidence type="ECO:0000256" key="1">
    <source>
        <dbReference type="ARBA" id="ARBA00004496"/>
    </source>
</evidence>
<evidence type="ECO:0000256" key="8">
    <source>
        <dbReference type="ARBA" id="ARBA00022840"/>
    </source>
</evidence>
<evidence type="ECO:0000256" key="9">
    <source>
        <dbReference type="ARBA" id="ARBA00023125"/>
    </source>
</evidence>
<feature type="region of interest" description="Disordered" evidence="15">
    <location>
        <begin position="403"/>
        <end position="459"/>
    </location>
</feature>
<evidence type="ECO:0000256" key="5">
    <source>
        <dbReference type="ARBA" id="ARBA00022705"/>
    </source>
</evidence>
<evidence type="ECO:0000313" key="17">
    <source>
        <dbReference type="EMBL" id="TVZ01723.1"/>
    </source>
</evidence>
<evidence type="ECO:0000256" key="15">
    <source>
        <dbReference type="SAM" id="MobiDB-lite"/>
    </source>
</evidence>
<keyword evidence="10 13" id="KW-0234">DNA repair</keyword>
<keyword evidence="11 13" id="KW-0742">SOS response</keyword>
<comment type="function">
    <text evidence="12 13 14">The RecF protein is involved in DNA metabolism; it is required for DNA replication and normal SOS inducibility. RecF binds preferentially to single-stranded, linear DNA. It also seems to bind ATP.</text>
</comment>
<keyword evidence="4 13" id="KW-0963">Cytoplasm</keyword>
<feature type="domain" description="RecF/RecN/SMC N-terminal" evidence="16">
    <location>
        <begin position="3"/>
        <end position="371"/>
    </location>
</feature>
<dbReference type="AlphaFoldDB" id="A0A6P2BX21"/>
<dbReference type="NCBIfam" id="TIGR00611">
    <property type="entry name" value="recf"/>
    <property type="match status" value="1"/>
</dbReference>
<dbReference type="Pfam" id="PF02463">
    <property type="entry name" value="SMC_N"/>
    <property type="match status" value="1"/>
</dbReference>
<evidence type="ECO:0000256" key="10">
    <source>
        <dbReference type="ARBA" id="ARBA00023204"/>
    </source>
</evidence>
<evidence type="ECO:0000259" key="16">
    <source>
        <dbReference type="Pfam" id="PF02463"/>
    </source>
</evidence>
<dbReference type="CDD" id="cd03242">
    <property type="entry name" value="ABC_RecF"/>
    <property type="match status" value="1"/>
</dbReference>
<evidence type="ECO:0000256" key="14">
    <source>
        <dbReference type="RuleBase" id="RU000578"/>
    </source>
</evidence>
<organism evidence="17 18">
    <name type="scientific">Trebonia kvetii</name>
    <dbReference type="NCBI Taxonomy" id="2480626"/>
    <lineage>
        <taxon>Bacteria</taxon>
        <taxon>Bacillati</taxon>
        <taxon>Actinomycetota</taxon>
        <taxon>Actinomycetes</taxon>
        <taxon>Streptosporangiales</taxon>
        <taxon>Treboniaceae</taxon>
        <taxon>Trebonia</taxon>
    </lineage>
</organism>
<keyword evidence="8 13" id="KW-0067">ATP-binding</keyword>
<evidence type="ECO:0000313" key="18">
    <source>
        <dbReference type="Proteomes" id="UP000460272"/>
    </source>
</evidence>
<dbReference type="PROSITE" id="PS00618">
    <property type="entry name" value="RECF_2"/>
    <property type="match status" value="1"/>
</dbReference>
<dbReference type="OrthoDB" id="9803889at2"/>
<dbReference type="HAMAP" id="MF_00365">
    <property type="entry name" value="RecF"/>
    <property type="match status" value="1"/>
</dbReference>
<accession>A0A6P2BX21</accession>
<gene>
    <name evidence="13 17" type="primary">recF</name>
    <name evidence="17" type="ORF">EAS64_30120</name>
</gene>
<dbReference type="GO" id="GO:0005524">
    <property type="term" value="F:ATP binding"/>
    <property type="evidence" value="ECO:0007669"/>
    <property type="project" value="UniProtKB-UniRule"/>
</dbReference>
<dbReference type="Gene3D" id="3.40.50.300">
    <property type="entry name" value="P-loop containing nucleotide triphosphate hydrolases"/>
    <property type="match status" value="1"/>
</dbReference>
<dbReference type="GO" id="GO:0000731">
    <property type="term" value="P:DNA synthesis involved in DNA repair"/>
    <property type="evidence" value="ECO:0007669"/>
    <property type="project" value="TreeGrafter"/>
</dbReference>
<dbReference type="InterPro" id="IPR018078">
    <property type="entry name" value="DNA-binding_RecF_CS"/>
</dbReference>
<keyword evidence="7 13" id="KW-0227">DNA damage</keyword>
<keyword evidence="5 13" id="KW-0235">DNA replication</keyword>
<dbReference type="PANTHER" id="PTHR32182:SF0">
    <property type="entry name" value="DNA REPLICATION AND REPAIR PROTEIN RECF"/>
    <property type="match status" value="1"/>
</dbReference>
<evidence type="ECO:0000256" key="3">
    <source>
        <dbReference type="ARBA" id="ARBA00020170"/>
    </source>
</evidence>
<dbReference type="SUPFAM" id="SSF52540">
    <property type="entry name" value="P-loop containing nucleoside triphosphate hydrolases"/>
    <property type="match status" value="1"/>
</dbReference>
<evidence type="ECO:0000256" key="11">
    <source>
        <dbReference type="ARBA" id="ARBA00023236"/>
    </source>
</evidence>
<evidence type="ECO:0000256" key="4">
    <source>
        <dbReference type="ARBA" id="ARBA00022490"/>
    </source>
</evidence>
<dbReference type="Gene3D" id="1.20.1050.90">
    <property type="entry name" value="RecF/RecN/SMC, N-terminal domain"/>
    <property type="match status" value="1"/>
</dbReference>
<keyword evidence="9 13" id="KW-0238">DNA-binding</keyword>
<dbReference type="InterPro" id="IPR042174">
    <property type="entry name" value="RecF_2"/>
</dbReference>
<comment type="caution">
    <text evidence="17">The sequence shown here is derived from an EMBL/GenBank/DDBJ whole genome shotgun (WGS) entry which is preliminary data.</text>
</comment>
<evidence type="ECO:0000256" key="12">
    <source>
        <dbReference type="ARBA" id="ARBA00025401"/>
    </source>
</evidence>
<keyword evidence="6 13" id="KW-0547">Nucleotide-binding</keyword>
<dbReference type="GO" id="GO:0005737">
    <property type="term" value="C:cytoplasm"/>
    <property type="evidence" value="ECO:0007669"/>
    <property type="project" value="UniProtKB-SubCell"/>
</dbReference>
<dbReference type="GO" id="GO:0009432">
    <property type="term" value="P:SOS response"/>
    <property type="evidence" value="ECO:0007669"/>
    <property type="project" value="UniProtKB-UniRule"/>
</dbReference>
<dbReference type="PANTHER" id="PTHR32182">
    <property type="entry name" value="DNA REPLICATION AND REPAIR PROTEIN RECF"/>
    <property type="match status" value="1"/>
</dbReference>
<reference evidence="17 18" key="1">
    <citation type="submission" date="2018-11" db="EMBL/GenBank/DDBJ databases">
        <title>Trebonia kvetii gen.nov., sp.nov., a novel acidophilic actinobacterium, and proposal of the new actinobacterial family Treboniaceae fam. nov.</title>
        <authorList>
            <person name="Rapoport D."/>
            <person name="Sagova-Mareckova M."/>
            <person name="Sedlacek I."/>
            <person name="Provaznik J."/>
            <person name="Kralova S."/>
            <person name="Pavlinic D."/>
            <person name="Benes V."/>
            <person name="Kopecky J."/>
        </authorList>
    </citation>
    <scope>NUCLEOTIDE SEQUENCE [LARGE SCALE GENOMIC DNA]</scope>
    <source>
        <strain evidence="17 18">15Tr583</strain>
    </source>
</reference>
<evidence type="ECO:0000256" key="6">
    <source>
        <dbReference type="ARBA" id="ARBA00022741"/>
    </source>
</evidence>